<dbReference type="EMBL" id="CAJMWS010000457">
    <property type="protein sequence ID" value="CAE6445172.1"/>
    <property type="molecule type" value="Genomic_DNA"/>
</dbReference>
<dbReference type="InterPro" id="IPR029030">
    <property type="entry name" value="Caspase-like_dom_sf"/>
</dbReference>
<keyword evidence="2" id="KW-0053">Apoptosis</keyword>
<feature type="domain" description="Peptidase C14 caspase" evidence="5">
    <location>
        <begin position="52"/>
        <end position="292"/>
    </location>
</feature>
<keyword evidence="3" id="KW-0645">Protease</keyword>
<evidence type="ECO:0000256" key="2">
    <source>
        <dbReference type="ARBA" id="ARBA00022703"/>
    </source>
</evidence>
<accession>A0A8H3B130</accession>
<keyword evidence="3" id="KW-0378">Hydrolase</keyword>
<dbReference type="Gene3D" id="3.40.50.1460">
    <property type="match status" value="1"/>
</dbReference>
<keyword evidence="3" id="KW-0788">Thiol protease</keyword>
<evidence type="ECO:0000259" key="5">
    <source>
        <dbReference type="Pfam" id="PF00656"/>
    </source>
</evidence>
<evidence type="ECO:0000313" key="6">
    <source>
        <dbReference type="EMBL" id="CAE6445172.1"/>
    </source>
</evidence>
<dbReference type="AlphaFoldDB" id="A0A8H3B130"/>
<dbReference type="InterPro" id="IPR050452">
    <property type="entry name" value="Metacaspase"/>
</dbReference>
<evidence type="ECO:0000256" key="4">
    <source>
        <dbReference type="SAM" id="MobiDB-lite"/>
    </source>
</evidence>
<dbReference type="PANTHER" id="PTHR48104:SF30">
    <property type="entry name" value="METACASPASE-1"/>
    <property type="match status" value="1"/>
</dbReference>
<evidence type="ECO:0000313" key="7">
    <source>
        <dbReference type="Proteomes" id="UP000663846"/>
    </source>
</evidence>
<feature type="compositionally biased region" description="Low complexity" evidence="4">
    <location>
        <begin position="732"/>
        <end position="752"/>
    </location>
</feature>
<dbReference type="InterPro" id="IPR011600">
    <property type="entry name" value="Pept_C14_caspase"/>
</dbReference>
<gene>
    <name evidence="6" type="ORF">RDB_LOCUS136855</name>
</gene>
<protein>
    <recommendedName>
        <fullName evidence="5">Peptidase C14 caspase domain-containing protein</fullName>
    </recommendedName>
</protein>
<dbReference type="PANTHER" id="PTHR48104">
    <property type="entry name" value="METACASPASE-4"/>
    <property type="match status" value="1"/>
</dbReference>
<evidence type="ECO:0000256" key="3">
    <source>
        <dbReference type="ARBA" id="ARBA00022807"/>
    </source>
</evidence>
<dbReference type="SUPFAM" id="SSF52129">
    <property type="entry name" value="Caspase-like"/>
    <property type="match status" value="1"/>
</dbReference>
<comment type="caution">
    <text evidence="6">The sequence shown here is derived from an EMBL/GenBank/DDBJ whole genome shotgun (WGS) entry which is preliminary data.</text>
</comment>
<proteinExistence type="inferred from homology"/>
<comment type="similarity">
    <text evidence="1">Belongs to the peptidase C14B family.</text>
</comment>
<dbReference type="GO" id="GO:0004197">
    <property type="term" value="F:cysteine-type endopeptidase activity"/>
    <property type="evidence" value="ECO:0007669"/>
    <property type="project" value="InterPro"/>
</dbReference>
<sequence>MSWALPTVNELDPKAIVQKLCEKVTDSGNQSTKKVHQPEIITKPTGAKPPLHALIIGIDKYKANVHLAAAVQDALAFKSYLIDDLSVPEDQITVLLDEDAKRADIIKAFRDIAQADNTIQRDDPIVIYYAGHGSEIDPPPDQADNGRLVQCIIPQDTSKDAGVVPIPDFTIGTLVHRIAQEKGNNITLIFDCCYSASGTRGTPEHGRFIDKANLPKLPSLPDKDIIQDALSGSLDAVDPFSLGLSFEGMDSHVMLAACRQGEAAFENRVKNCGYFSSALLKLLRSVQIDTLTYKVCTQRLPALHTTMPQSPVCEGRHVDRPFFNAKVQGASVSFIVIKPKGDDFYLQAGLVQGIMPGSRYTIHASDVPGLSNPSLGTLEVEVAEPFVSRLKDANTLNLPEVCYGRQVDYGPNQAFDIYITQEFVDAAQPSDWWAFAFTGRVDELVLRTVEPDLASVILSVNSKKEATFTLTNSILVRYGIETLPAPNHSPIPPEPRLVMRVLRGLAQWNWNLRRMPKTRPFQEKIDLEFYKLQCHGFSLKGNPIFEPESDNLNVDGVVDLVASTRDFYGIKIVNRSAQDLYAYLLDFSSEGLSIRQVREPILGSSSSGPTLLNNATLKIGYGSEKQFPFIFAVDQDKDIDANLFKLFVSTCPADFESLHEHSPFEDCRCPGADSKARQPFGEDVLWDAFTMVVIQRRYAKGGKSTTDSLEDTTAKPPAESEHLHKSIPNPIPETTSTPEATSAANTSSTPAPGLEPATGVIGPTLFTGRSVEPLSIQARTASPTTQPWFRTPRLTKELIASIRNMMLRTYSKQQGPVGVTPTAQTGAYFEISVIGSDDLPKLTSPDETEMIYRSHSAPAMSDYEWTHGTVFDETHELWSKLEPGDCFEVAVCACGRGWVNDSDRGHLIFW</sequence>
<feature type="region of interest" description="Disordered" evidence="4">
    <location>
        <begin position="701"/>
        <end position="765"/>
    </location>
</feature>
<name>A0A8H3B130_9AGAM</name>
<dbReference type="Pfam" id="PF00656">
    <property type="entry name" value="Peptidase_C14"/>
    <property type="match status" value="1"/>
</dbReference>
<dbReference type="GO" id="GO:0005737">
    <property type="term" value="C:cytoplasm"/>
    <property type="evidence" value="ECO:0007669"/>
    <property type="project" value="TreeGrafter"/>
</dbReference>
<evidence type="ECO:0000256" key="1">
    <source>
        <dbReference type="ARBA" id="ARBA00009005"/>
    </source>
</evidence>
<dbReference type="Proteomes" id="UP000663846">
    <property type="component" value="Unassembled WGS sequence"/>
</dbReference>
<dbReference type="GO" id="GO:0006508">
    <property type="term" value="P:proteolysis"/>
    <property type="evidence" value="ECO:0007669"/>
    <property type="project" value="InterPro"/>
</dbReference>
<reference evidence="6" key="1">
    <citation type="submission" date="2021-01" db="EMBL/GenBank/DDBJ databases">
        <authorList>
            <person name="Kaushik A."/>
        </authorList>
    </citation>
    <scope>NUCLEOTIDE SEQUENCE</scope>
    <source>
        <strain evidence="6">AG1-1C</strain>
    </source>
</reference>
<organism evidence="6 7">
    <name type="scientific">Rhizoctonia solani</name>
    <dbReference type="NCBI Taxonomy" id="456999"/>
    <lineage>
        <taxon>Eukaryota</taxon>
        <taxon>Fungi</taxon>
        <taxon>Dikarya</taxon>
        <taxon>Basidiomycota</taxon>
        <taxon>Agaricomycotina</taxon>
        <taxon>Agaricomycetes</taxon>
        <taxon>Cantharellales</taxon>
        <taxon>Ceratobasidiaceae</taxon>
        <taxon>Rhizoctonia</taxon>
    </lineage>
</organism>
<dbReference type="GO" id="GO:0006915">
    <property type="term" value="P:apoptotic process"/>
    <property type="evidence" value="ECO:0007669"/>
    <property type="project" value="UniProtKB-KW"/>
</dbReference>